<dbReference type="InterPro" id="IPR008407">
    <property type="entry name" value="Brnchd-chn_aa_trnsp_AzlD"/>
</dbReference>
<evidence type="ECO:0000313" key="2">
    <source>
        <dbReference type="EMBL" id="EGO65287.1"/>
    </source>
</evidence>
<dbReference type="EMBL" id="AFGF01000019">
    <property type="protein sequence ID" value="EGO65287.1"/>
    <property type="molecule type" value="Genomic_DNA"/>
</dbReference>
<protein>
    <submittedName>
        <fullName evidence="2">Putative branched-chain amino acid transport protein AzlD</fullName>
    </submittedName>
</protein>
<dbReference type="Pfam" id="PF05437">
    <property type="entry name" value="AzlD"/>
    <property type="match status" value="1"/>
</dbReference>
<keyword evidence="1" id="KW-0472">Membrane</keyword>
<feature type="transmembrane region" description="Helical" evidence="1">
    <location>
        <begin position="39"/>
        <end position="59"/>
    </location>
</feature>
<dbReference type="OrthoDB" id="7870017at2"/>
<keyword evidence="1" id="KW-1133">Transmembrane helix</keyword>
<dbReference type="Proteomes" id="UP000003240">
    <property type="component" value="Unassembled WGS sequence"/>
</dbReference>
<gene>
    <name evidence="2" type="ORF">ALO_03286</name>
</gene>
<comment type="caution">
    <text evidence="2">The sequence shown here is derived from an EMBL/GenBank/DDBJ whole genome shotgun (WGS) entry which is preliminary data.</text>
</comment>
<organism evidence="2 3">
    <name type="scientific">Acetonema longum DSM 6540</name>
    <dbReference type="NCBI Taxonomy" id="1009370"/>
    <lineage>
        <taxon>Bacteria</taxon>
        <taxon>Bacillati</taxon>
        <taxon>Bacillota</taxon>
        <taxon>Negativicutes</taxon>
        <taxon>Acetonemataceae</taxon>
        <taxon>Acetonema</taxon>
    </lineage>
</organism>
<evidence type="ECO:0000313" key="3">
    <source>
        <dbReference type="Proteomes" id="UP000003240"/>
    </source>
</evidence>
<sequence>MRTEMMALILGMAAVTYLTRIGSLALLRFTGLPSWFERWFRYMPVGVLTALIIPSILLPQGQLDITLHNDYLIAGIVASLVAYKHCGAAATMAAGMAVMLALRF</sequence>
<dbReference type="RefSeq" id="WP_004092796.1">
    <property type="nucleotide sequence ID" value="NZ_AFGF01000019.1"/>
</dbReference>
<dbReference type="eggNOG" id="COG4392">
    <property type="taxonomic scope" value="Bacteria"/>
</dbReference>
<evidence type="ECO:0000256" key="1">
    <source>
        <dbReference type="SAM" id="Phobius"/>
    </source>
</evidence>
<keyword evidence="3" id="KW-1185">Reference proteome</keyword>
<reference evidence="2 3" key="1">
    <citation type="journal article" date="2011" name="EMBO J.">
        <title>Structural diversity of bacterial flagellar motors.</title>
        <authorList>
            <person name="Chen S."/>
            <person name="Beeby M."/>
            <person name="Murphy G.E."/>
            <person name="Leadbetter J.R."/>
            <person name="Hendrixson D.R."/>
            <person name="Briegel A."/>
            <person name="Li Z."/>
            <person name="Shi J."/>
            <person name="Tocheva E.I."/>
            <person name="Muller A."/>
            <person name="Dobro M.J."/>
            <person name="Jensen G.J."/>
        </authorList>
    </citation>
    <scope>NUCLEOTIDE SEQUENCE [LARGE SCALE GENOMIC DNA]</scope>
    <source>
        <strain evidence="2 3">DSM 6540</strain>
    </source>
</reference>
<feature type="transmembrane region" description="Helical" evidence="1">
    <location>
        <begin position="71"/>
        <end position="102"/>
    </location>
</feature>
<feature type="transmembrane region" description="Helical" evidence="1">
    <location>
        <begin position="6"/>
        <end position="27"/>
    </location>
</feature>
<keyword evidence="1" id="KW-0812">Transmembrane</keyword>
<dbReference type="STRING" id="1009370.ALO_03286"/>
<dbReference type="AlphaFoldDB" id="F7NF32"/>
<name>F7NF32_9FIRM</name>
<accession>F7NF32</accession>
<proteinExistence type="predicted"/>